<reference evidence="1 2" key="1">
    <citation type="journal article" date="2012" name="Environ. Microbiol.">
        <title>The genome of the ammonia-oxidizing Candidatus Nitrososphaera gargensis: insights into metabolic versatility and environmental adaptations.</title>
        <authorList>
            <person name="Spang A."/>
            <person name="Poehlein A."/>
            <person name="Offre P."/>
            <person name="Zumbragel S."/>
            <person name="Haider S."/>
            <person name="Rychlik N."/>
            <person name="Nowka B."/>
            <person name="Schmeisser C."/>
            <person name="Lebedeva E.V."/>
            <person name="Rattei T."/>
            <person name="Bohm C."/>
            <person name="Schmid M."/>
            <person name="Galushko A."/>
            <person name="Hatzenpichler R."/>
            <person name="Weinmaier T."/>
            <person name="Daniel R."/>
            <person name="Schleper C."/>
            <person name="Spieck E."/>
            <person name="Streit W."/>
            <person name="Wagner M."/>
        </authorList>
    </citation>
    <scope>NUCLEOTIDE SEQUENCE [LARGE SCALE GENOMIC DNA]</scope>
    <source>
        <strain evidence="2">Ga9.2</strain>
    </source>
</reference>
<gene>
    <name evidence="1" type="ordered locus">Ngar_c02330</name>
</gene>
<protein>
    <submittedName>
        <fullName evidence="1">Uncharacterized protein</fullName>
    </submittedName>
</protein>
<accession>K0I7H2</accession>
<evidence type="ECO:0000313" key="1">
    <source>
        <dbReference type="EMBL" id="AFU57181.1"/>
    </source>
</evidence>
<dbReference type="OrthoDB" id="9475at2157"/>
<dbReference type="STRING" id="1237085.Ngar_c02330"/>
<name>K0I7H2_NITGG</name>
<keyword evidence="2" id="KW-1185">Reference proteome</keyword>
<organism evidence="1 2">
    <name type="scientific">Nitrososphaera gargensis (strain Ga9.2)</name>
    <dbReference type="NCBI Taxonomy" id="1237085"/>
    <lineage>
        <taxon>Archaea</taxon>
        <taxon>Nitrososphaerota</taxon>
        <taxon>Nitrososphaeria</taxon>
        <taxon>Nitrososphaerales</taxon>
        <taxon>Nitrososphaeraceae</taxon>
        <taxon>Nitrososphaera</taxon>
    </lineage>
</organism>
<dbReference type="EMBL" id="CP002408">
    <property type="protein sequence ID" value="AFU57181.1"/>
    <property type="molecule type" value="Genomic_DNA"/>
</dbReference>
<sequence length="82" mass="9258">MNIADSEASVVIVAKTCGCTEKRKISYAFSQGYHDLCLDKKDIISAQLEACERLLKYAIEQNDRDALDQEIKELKMALDLMT</sequence>
<proteinExistence type="predicted"/>
<evidence type="ECO:0000313" key="2">
    <source>
        <dbReference type="Proteomes" id="UP000008037"/>
    </source>
</evidence>
<dbReference type="Proteomes" id="UP000008037">
    <property type="component" value="Chromosome"/>
</dbReference>
<dbReference type="AlphaFoldDB" id="K0I7H2"/>
<dbReference type="InParanoid" id="K0I7H2"/>
<dbReference type="BioCyc" id="CNIT1237085:G1324-233-MONOMER"/>
<dbReference type="KEGG" id="nga:Ngar_c02330"/>
<dbReference type="HOGENOM" id="CLU_184936_0_0_2"/>